<dbReference type="SMART" id="SM00857">
    <property type="entry name" value="Resolvase"/>
    <property type="match status" value="1"/>
</dbReference>
<comment type="similarity">
    <text evidence="1">Belongs to the site-specific recombinase resolvase family.</text>
</comment>
<dbReference type="Proteomes" id="UP000521227">
    <property type="component" value="Unassembled WGS sequence"/>
</dbReference>
<dbReference type="CDD" id="cd03768">
    <property type="entry name" value="SR_ResInv"/>
    <property type="match status" value="1"/>
</dbReference>
<dbReference type="GO" id="GO:0015074">
    <property type="term" value="P:DNA integration"/>
    <property type="evidence" value="ECO:0007669"/>
    <property type="project" value="UniProtKB-KW"/>
</dbReference>
<evidence type="ECO:0000256" key="2">
    <source>
        <dbReference type="ARBA" id="ARBA00022908"/>
    </source>
</evidence>
<keyword evidence="5" id="KW-0233">DNA recombination</keyword>
<accession>A0A840MRD4</accession>
<organism evidence="9 10">
    <name type="scientific">Afipia massiliensis</name>
    <dbReference type="NCBI Taxonomy" id="211460"/>
    <lineage>
        <taxon>Bacteria</taxon>
        <taxon>Pseudomonadati</taxon>
        <taxon>Pseudomonadota</taxon>
        <taxon>Alphaproteobacteria</taxon>
        <taxon>Hyphomicrobiales</taxon>
        <taxon>Nitrobacteraceae</taxon>
        <taxon>Afipia</taxon>
    </lineage>
</organism>
<evidence type="ECO:0000259" key="8">
    <source>
        <dbReference type="PROSITE" id="PS51736"/>
    </source>
</evidence>
<feature type="active site" description="O-(5'-phospho-DNA)-serine intermediate" evidence="6 7">
    <location>
        <position position="10"/>
    </location>
</feature>
<dbReference type="Gene3D" id="3.40.50.1390">
    <property type="entry name" value="Resolvase, N-terminal catalytic domain"/>
    <property type="match status" value="1"/>
</dbReference>
<dbReference type="InterPro" id="IPR009057">
    <property type="entry name" value="Homeodomain-like_sf"/>
</dbReference>
<protein>
    <submittedName>
        <fullName evidence="9">DNA invertase Pin-like site-specific DNA recombinase</fullName>
    </submittedName>
</protein>
<name>A0A840MRD4_9BRAD</name>
<dbReference type="Pfam" id="PF00239">
    <property type="entry name" value="Resolvase"/>
    <property type="match status" value="1"/>
</dbReference>
<dbReference type="SUPFAM" id="SSF46689">
    <property type="entry name" value="Homeodomain-like"/>
    <property type="match status" value="1"/>
</dbReference>
<gene>
    <name evidence="9" type="ORF">HNQ36_000953</name>
</gene>
<evidence type="ECO:0000256" key="6">
    <source>
        <dbReference type="PIRSR" id="PIRSR606118-50"/>
    </source>
</evidence>
<dbReference type="RefSeq" id="WP_246395282.1">
    <property type="nucleotide sequence ID" value="NZ_JACHIJ010000002.1"/>
</dbReference>
<dbReference type="InterPro" id="IPR006119">
    <property type="entry name" value="Resolv_N"/>
</dbReference>
<dbReference type="PROSITE" id="PS00397">
    <property type="entry name" value="RECOMBINASES_1"/>
    <property type="match status" value="1"/>
</dbReference>
<evidence type="ECO:0000256" key="5">
    <source>
        <dbReference type="ARBA" id="ARBA00023172"/>
    </source>
</evidence>
<dbReference type="SUPFAM" id="SSF53041">
    <property type="entry name" value="Resolvase-like"/>
    <property type="match status" value="1"/>
</dbReference>
<dbReference type="InterPro" id="IPR006120">
    <property type="entry name" value="Resolvase_HTH_dom"/>
</dbReference>
<proteinExistence type="inferred from homology"/>
<comment type="caution">
    <text evidence="9">The sequence shown here is derived from an EMBL/GenBank/DDBJ whole genome shotgun (WGS) entry which is preliminary data.</text>
</comment>
<dbReference type="GO" id="GO:0003677">
    <property type="term" value="F:DNA binding"/>
    <property type="evidence" value="ECO:0007669"/>
    <property type="project" value="UniProtKB-KW"/>
</dbReference>
<evidence type="ECO:0000256" key="1">
    <source>
        <dbReference type="ARBA" id="ARBA00009913"/>
    </source>
</evidence>
<dbReference type="InterPro" id="IPR036162">
    <property type="entry name" value="Resolvase-like_N_sf"/>
</dbReference>
<feature type="domain" description="Resolvase/invertase-type recombinase catalytic" evidence="8">
    <location>
        <begin position="2"/>
        <end position="136"/>
    </location>
</feature>
<dbReference type="Pfam" id="PF02796">
    <property type="entry name" value="HTH_7"/>
    <property type="match status" value="1"/>
</dbReference>
<dbReference type="PROSITE" id="PS00398">
    <property type="entry name" value="RECOMBINASES_2"/>
    <property type="match status" value="1"/>
</dbReference>
<dbReference type="Gene3D" id="1.10.10.60">
    <property type="entry name" value="Homeodomain-like"/>
    <property type="match status" value="1"/>
</dbReference>
<dbReference type="EMBL" id="JACHIJ010000002">
    <property type="protein sequence ID" value="MBB5050999.1"/>
    <property type="molecule type" value="Genomic_DNA"/>
</dbReference>
<evidence type="ECO:0000256" key="4">
    <source>
        <dbReference type="ARBA" id="ARBA00023125"/>
    </source>
</evidence>
<dbReference type="InterPro" id="IPR050639">
    <property type="entry name" value="SSR_resolvase"/>
</dbReference>
<dbReference type="PROSITE" id="PS51736">
    <property type="entry name" value="RECOMBINASES_3"/>
    <property type="match status" value="1"/>
</dbReference>
<keyword evidence="4" id="KW-0238">DNA-binding</keyword>
<evidence type="ECO:0000313" key="9">
    <source>
        <dbReference type="EMBL" id="MBB5050999.1"/>
    </source>
</evidence>
<dbReference type="CDD" id="cd00569">
    <property type="entry name" value="HTH_Hin_like"/>
    <property type="match status" value="1"/>
</dbReference>
<keyword evidence="3" id="KW-0230">DNA invertase</keyword>
<sequence length="180" mass="19735">MMVIGYARVSTEVQSLAAQLTQLQAANCTKIFREKVSGARTDRKQLAALIKELSKGDVVLVTRLDRLARSTRDLLNVLAAIAEKGAGFKSLGDAWADTTTAHGRLMLTVLGGLAEFERELIRARTGEGRERAKARGVVLGRKPKLTKHQQREAIARRDAGEVLTKIARSYNVSHSTISRL</sequence>
<dbReference type="GO" id="GO:0000150">
    <property type="term" value="F:DNA strand exchange activity"/>
    <property type="evidence" value="ECO:0007669"/>
    <property type="project" value="UniProtKB-KW"/>
</dbReference>
<evidence type="ECO:0000256" key="7">
    <source>
        <dbReference type="PROSITE-ProRule" id="PRU10137"/>
    </source>
</evidence>
<evidence type="ECO:0000313" key="10">
    <source>
        <dbReference type="Proteomes" id="UP000521227"/>
    </source>
</evidence>
<dbReference type="InterPro" id="IPR006118">
    <property type="entry name" value="Recombinase_CS"/>
</dbReference>
<keyword evidence="2" id="KW-0229">DNA integration</keyword>
<dbReference type="AlphaFoldDB" id="A0A840MRD4"/>
<reference evidence="9 10" key="1">
    <citation type="submission" date="2020-08" db="EMBL/GenBank/DDBJ databases">
        <title>Genomic Encyclopedia of Type Strains, Phase IV (KMG-IV): sequencing the most valuable type-strain genomes for metagenomic binning, comparative biology and taxonomic classification.</title>
        <authorList>
            <person name="Goeker M."/>
        </authorList>
    </citation>
    <scope>NUCLEOTIDE SEQUENCE [LARGE SCALE GENOMIC DNA]</scope>
    <source>
        <strain evidence="9 10">DSM 17498</strain>
    </source>
</reference>
<dbReference type="PANTHER" id="PTHR30461">
    <property type="entry name" value="DNA-INVERTASE FROM LAMBDOID PROPHAGE"/>
    <property type="match status" value="1"/>
</dbReference>
<dbReference type="FunFam" id="3.40.50.1390:FF:000001">
    <property type="entry name" value="DNA recombinase"/>
    <property type="match status" value="1"/>
</dbReference>
<evidence type="ECO:0000256" key="3">
    <source>
        <dbReference type="ARBA" id="ARBA00023100"/>
    </source>
</evidence>
<dbReference type="PANTHER" id="PTHR30461:SF26">
    <property type="entry name" value="RESOLVASE HOMOLOG YNEB"/>
    <property type="match status" value="1"/>
</dbReference>